<dbReference type="PANTHER" id="PTHR15351:SF3">
    <property type="entry name" value="ERLIN"/>
    <property type="match status" value="1"/>
</dbReference>
<dbReference type="Proteomes" id="UP001293593">
    <property type="component" value="Unassembled WGS sequence"/>
</dbReference>
<dbReference type="GO" id="GO:0031625">
    <property type="term" value="F:ubiquitin protein ligase binding"/>
    <property type="evidence" value="ECO:0007669"/>
    <property type="project" value="InterPro"/>
</dbReference>
<sequence length="380" mass="44399">MDPNQQRARPRTQTSSFMLRFFLPFIAIMSAMIVYRLQKEYVHEALQNHELDYNKTLILDKIHHHINQEYVRETLLNHKLDYNKTLILDKIHRHINQVEYRLHKEYVGGTLLNHELDYNKTLIVDKIHHHINQVVYRLHKEYVHETLLNHELDYNKSLIHDKVHHHINQVCASHSLQQVYIIDFLKISEEIKEALQADCTLYAPGIEIIGVHVTKLAIPDSIRRYFKQLEEEPIEVLVAVERQKVVEKEAETSKKMTISKAKKNANVNKILASKKVTISEAKKNANVMSKILMEQTLLGKEDFGKQQEIENQMYLQRERDRAYVNFRATKEAEANSKLKLALKFIEAFVEIAKRSSGMTSFSPGYFNAAALSSTCFSSYM</sequence>
<evidence type="ECO:0000256" key="1">
    <source>
        <dbReference type="ARBA" id="ARBA00004648"/>
    </source>
</evidence>
<dbReference type="SUPFAM" id="SSF117892">
    <property type="entry name" value="Band 7/SPFH domain"/>
    <property type="match status" value="1"/>
</dbReference>
<feature type="domain" description="Band 7" evidence="10">
    <location>
        <begin position="135"/>
        <end position="243"/>
    </location>
</feature>
<dbReference type="GO" id="GO:0032933">
    <property type="term" value="P:SREBP signaling pathway"/>
    <property type="evidence" value="ECO:0007669"/>
    <property type="project" value="TreeGrafter"/>
</dbReference>
<keyword evidence="8" id="KW-0325">Glycoprotein</keyword>
<evidence type="ECO:0000313" key="12">
    <source>
        <dbReference type="Proteomes" id="UP001293593"/>
    </source>
</evidence>
<feature type="transmembrane region" description="Helical" evidence="9">
    <location>
        <begin position="21"/>
        <end position="38"/>
    </location>
</feature>
<evidence type="ECO:0000256" key="6">
    <source>
        <dbReference type="ARBA" id="ARBA00022989"/>
    </source>
</evidence>
<keyword evidence="5" id="KW-0735">Signal-anchor</keyword>
<comment type="similarity">
    <text evidence="2">Belongs to the band 7/mec-2 family.</text>
</comment>
<comment type="subcellular location">
    <subcellularLocation>
        <location evidence="1">Endoplasmic reticulum membrane</location>
        <topology evidence="1">Single-pass type II membrane protein</topology>
    </subcellularLocation>
</comment>
<organism evidence="11 12">
    <name type="scientific">Acacia crassicarpa</name>
    <name type="common">northern wattle</name>
    <dbReference type="NCBI Taxonomy" id="499986"/>
    <lineage>
        <taxon>Eukaryota</taxon>
        <taxon>Viridiplantae</taxon>
        <taxon>Streptophyta</taxon>
        <taxon>Embryophyta</taxon>
        <taxon>Tracheophyta</taxon>
        <taxon>Spermatophyta</taxon>
        <taxon>Magnoliopsida</taxon>
        <taxon>eudicotyledons</taxon>
        <taxon>Gunneridae</taxon>
        <taxon>Pentapetalae</taxon>
        <taxon>rosids</taxon>
        <taxon>fabids</taxon>
        <taxon>Fabales</taxon>
        <taxon>Fabaceae</taxon>
        <taxon>Caesalpinioideae</taxon>
        <taxon>mimosoid clade</taxon>
        <taxon>Acacieae</taxon>
        <taxon>Acacia</taxon>
    </lineage>
</organism>
<dbReference type="InterPro" id="IPR033294">
    <property type="entry name" value="Erlin1/2"/>
</dbReference>
<keyword evidence="4" id="KW-0256">Endoplasmic reticulum</keyword>
<evidence type="ECO:0000256" key="8">
    <source>
        <dbReference type="ARBA" id="ARBA00023180"/>
    </source>
</evidence>
<evidence type="ECO:0000256" key="2">
    <source>
        <dbReference type="ARBA" id="ARBA00008164"/>
    </source>
</evidence>
<comment type="caution">
    <text evidence="11">The sequence shown here is derived from an EMBL/GenBank/DDBJ whole genome shotgun (WGS) entry which is preliminary data.</text>
</comment>
<dbReference type="Gene3D" id="3.30.479.30">
    <property type="entry name" value="Band 7 domain"/>
    <property type="match status" value="1"/>
</dbReference>
<dbReference type="GO" id="GO:0005789">
    <property type="term" value="C:endoplasmic reticulum membrane"/>
    <property type="evidence" value="ECO:0007669"/>
    <property type="project" value="UniProtKB-SubCell"/>
</dbReference>
<dbReference type="Pfam" id="PF01145">
    <property type="entry name" value="Band_7"/>
    <property type="match status" value="1"/>
</dbReference>
<protein>
    <recommendedName>
        <fullName evidence="10">Band 7 domain-containing protein</fullName>
    </recommendedName>
</protein>
<evidence type="ECO:0000313" key="11">
    <source>
        <dbReference type="EMBL" id="KAK4279130.1"/>
    </source>
</evidence>
<dbReference type="PANTHER" id="PTHR15351">
    <property type="entry name" value="ERLIN (ER LIPID RAFT ASSOCIATED PROTEIN) HOMOLOG"/>
    <property type="match status" value="1"/>
</dbReference>
<evidence type="ECO:0000259" key="10">
    <source>
        <dbReference type="Pfam" id="PF01145"/>
    </source>
</evidence>
<name>A0AAE1MXQ2_9FABA</name>
<dbReference type="EMBL" id="JAWXYG010000003">
    <property type="protein sequence ID" value="KAK4279130.1"/>
    <property type="molecule type" value="Genomic_DNA"/>
</dbReference>
<keyword evidence="3 9" id="KW-0812">Transmembrane</keyword>
<evidence type="ECO:0000256" key="9">
    <source>
        <dbReference type="SAM" id="Phobius"/>
    </source>
</evidence>
<dbReference type="InterPro" id="IPR036013">
    <property type="entry name" value="Band_7/SPFH_dom_sf"/>
</dbReference>
<accession>A0AAE1MXQ2</accession>
<keyword evidence="12" id="KW-1185">Reference proteome</keyword>
<evidence type="ECO:0000256" key="4">
    <source>
        <dbReference type="ARBA" id="ARBA00022824"/>
    </source>
</evidence>
<gene>
    <name evidence="11" type="ORF">QN277_016883</name>
</gene>
<evidence type="ECO:0000256" key="5">
    <source>
        <dbReference type="ARBA" id="ARBA00022968"/>
    </source>
</evidence>
<keyword evidence="7 9" id="KW-0472">Membrane</keyword>
<keyword evidence="6 9" id="KW-1133">Transmembrane helix</keyword>
<proteinExistence type="inferred from homology"/>
<evidence type="ECO:0000256" key="7">
    <source>
        <dbReference type="ARBA" id="ARBA00023136"/>
    </source>
</evidence>
<evidence type="ECO:0000256" key="3">
    <source>
        <dbReference type="ARBA" id="ARBA00022692"/>
    </source>
</evidence>
<dbReference type="AlphaFoldDB" id="A0AAE1MXQ2"/>
<dbReference type="InterPro" id="IPR001107">
    <property type="entry name" value="Band_7"/>
</dbReference>
<dbReference type="GO" id="GO:0015485">
    <property type="term" value="F:cholesterol binding"/>
    <property type="evidence" value="ECO:0007669"/>
    <property type="project" value="TreeGrafter"/>
</dbReference>
<reference evidence="11" key="1">
    <citation type="submission" date="2023-10" db="EMBL/GenBank/DDBJ databases">
        <title>Chromosome-level genome of the transformable northern wattle, Acacia crassicarpa.</title>
        <authorList>
            <person name="Massaro I."/>
            <person name="Sinha N.R."/>
            <person name="Poethig S."/>
            <person name="Leichty A.R."/>
        </authorList>
    </citation>
    <scope>NUCLEOTIDE SEQUENCE</scope>
    <source>
        <strain evidence="11">Acra3RX</strain>
        <tissue evidence="11">Leaf</tissue>
    </source>
</reference>